<dbReference type="GO" id="GO:0001664">
    <property type="term" value="F:G protein-coupled receptor binding"/>
    <property type="evidence" value="ECO:0007669"/>
    <property type="project" value="TreeGrafter"/>
</dbReference>
<keyword evidence="3" id="KW-0807">Transducer</keyword>
<evidence type="ECO:0000256" key="2">
    <source>
        <dbReference type="ARBA" id="ARBA00023134"/>
    </source>
</evidence>
<dbReference type="GO" id="GO:0007188">
    <property type="term" value="P:adenylate cyclase-modulating G protein-coupled receptor signaling pathway"/>
    <property type="evidence" value="ECO:0007669"/>
    <property type="project" value="TreeGrafter"/>
</dbReference>
<dbReference type="AlphaFoldDB" id="A0A4U8V1G8"/>
<feature type="binding site" evidence="5">
    <location>
        <position position="64"/>
    </location>
    <ligand>
        <name>Mg(2+)</name>
        <dbReference type="ChEBI" id="CHEBI:18420"/>
    </ligand>
</feature>
<dbReference type="SUPFAM" id="SSF52540">
    <property type="entry name" value="P-loop containing nucleoside triphosphate hydrolases"/>
    <property type="match status" value="1"/>
</dbReference>
<proteinExistence type="predicted"/>
<dbReference type="OrthoDB" id="5817230at2759"/>
<gene>
    <name evidence="6" type="ORF">L596_006204</name>
</gene>
<feature type="binding site" evidence="4">
    <location>
        <begin position="60"/>
        <end position="65"/>
    </location>
    <ligand>
        <name>GTP</name>
        <dbReference type="ChEBI" id="CHEBI:37565"/>
    </ligand>
</feature>
<dbReference type="InterPro" id="IPR027417">
    <property type="entry name" value="P-loop_NTPase"/>
</dbReference>
<sequence length="124" mass="14267">MGAVCTRSEAVETVVVPATETKPVSRVVEKEVKEKVSKEEDNDYQDENYTVRLLLLGAAESGKTTLLEQIRMLYNQEFSEMELFHRKAFIYANIVQSLKIITRFMEKQDLIFSNSINKVCSVHF</sequence>
<reference evidence="6 7" key="2">
    <citation type="journal article" date="2019" name="G3 (Bethesda)">
        <title>Hybrid Assembly of the Genome of the Entomopathogenic Nematode Steinernema carpocapsae Identifies the X-Chromosome.</title>
        <authorList>
            <person name="Serra L."/>
            <person name="Macchietto M."/>
            <person name="Macias-Munoz A."/>
            <person name="McGill C.J."/>
            <person name="Rodriguez I.M."/>
            <person name="Rodriguez B."/>
            <person name="Murad R."/>
            <person name="Mortazavi A."/>
        </authorList>
    </citation>
    <scope>NUCLEOTIDE SEQUENCE [LARGE SCALE GENOMIC DNA]</scope>
    <source>
        <strain evidence="6 7">ALL</strain>
    </source>
</reference>
<dbReference type="GO" id="GO:0005834">
    <property type="term" value="C:heterotrimeric G-protein complex"/>
    <property type="evidence" value="ECO:0007669"/>
    <property type="project" value="TreeGrafter"/>
</dbReference>
<dbReference type="PANTHER" id="PTHR10218">
    <property type="entry name" value="GTP-BINDING PROTEIN ALPHA SUBUNIT"/>
    <property type="match status" value="1"/>
</dbReference>
<dbReference type="InterPro" id="IPR011025">
    <property type="entry name" value="GproteinA_insert"/>
</dbReference>
<dbReference type="PROSITE" id="PS51882">
    <property type="entry name" value="G_ALPHA"/>
    <property type="match status" value="1"/>
</dbReference>
<dbReference type="Gene3D" id="3.40.50.300">
    <property type="entry name" value="P-loop containing nucleotide triphosphate hydrolases"/>
    <property type="match status" value="1"/>
</dbReference>
<dbReference type="GO" id="GO:0003924">
    <property type="term" value="F:GTPase activity"/>
    <property type="evidence" value="ECO:0007669"/>
    <property type="project" value="InterPro"/>
</dbReference>
<evidence type="ECO:0000256" key="5">
    <source>
        <dbReference type="PIRSR" id="PIRSR601019-2"/>
    </source>
</evidence>
<dbReference type="STRING" id="34508.A0A4U8V1G8"/>
<keyword evidence="5" id="KW-0479">Metal-binding</keyword>
<dbReference type="SUPFAM" id="SSF47895">
    <property type="entry name" value="Transducin (alpha subunit), insertion domain"/>
    <property type="match status" value="1"/>
</dbReference>
<name>A0A4U8V1G8_STECR</name>
<dbReference type="GO" id="GO:0046872">
    <property type="term" value="F:metal ion binding"/>
    <property type="evidence" value="ECO:0007669"/>
    <property type="project" value="UniProtKB-KW"/>
</dbReference>
<dbReference type="GO" id="GO:0005525">
    <property type="term" value="F:GTP binding"/>
    <property type="evidence" value="ECO:0007669"/>
    <property type="project" value="UniProtKB-KW"/>
</dbReference>
<dbReference type="Pfam" id="PF00503">
    <property type="entry name" value="G-alpha"/>
    <property type="match status" value="1"/>
</dbReference>
<evidence type="ECO:0000256" key="1">
    <source>
        <dbReference type="ARBA" id="ARBA00022741"/>
    </source>
</evidence>
<keyword evidence="5" id="KW-0460">Magnesium</keyword>
<dbReference type="PANTHER" id="PTHR10218:SF210">
    <property type="entry name" value="GUANINE NUCLEOTIDE-BINDING PROTEIN ALPHA-13 SUBUNIT"/>
    <property type="match status" value="1"/>
</dbReference>
<evidence type="ECO:0000256" key="3">
    <source>
        <dbReference type="ARBA" id="ARBA00023224"/>
    </source>
</evidence>
<evidence type="ECO:0008006" key="8">
    <source>
        <dbReference type="Google" id="ProtNLM"/>
    </source>
</evidence>
<organism evidence="6 7">
    <name type="scientific">Steinernema carpocapsae</name>
    <name type="common">Entomopathogenic nematode</name>
    <dbReference type="NCBI Taxonomy" id="34508"/>
    <lineage>
        <taxon>Eukaryota</taxon>
        <taxon>Metazoa</taxon>
        <taxon>Ecdysozoa</taxon>
        <taxon>Nematoda</taxon>
        <taxon>Chromadorea</taxon>
        <taxon>Rhabditida</taxon>
        <taxon>Tylenchina</taxon>
        <taxon>Panagrolaimomorpha</taxon>
        <taxon>Strongyloidoidea</taxon>
        <taxon>Steinernematidae</taxon>
        <taxon>Steinernema</taxon>
    </lineage>
</organism>
<keyword evidence="1 4" id="KW-0547">Nucleotide-binding</keyword>
<evidence type="ECO:0000313" key="6">
    <source>
        <dbReference type="EMBL" id="TMS39721.1"/>
    </source>
</evidence>
<keyword evidence="7" id="KW-1185">Reference proteome</keyword>
<dbReference type="GO" id="GO:0005737">
    <property type="term" value="C:cytoplasm"/>
    <property type="evidence" value="ECO:0007669"/>
    <property type="project" value="TreeGrafter"/>
</dbReference>
<dbReference type="GO" id="GO:0031683">
    <property type="term" value="F:G-protein beta/gamma-subunit complex binding"/>
    <property type="evidence" value="ECO:0007669"/>
    <property type="project" value="InterPro"/>
</dbReference>
<protein>
    <recommendedName>
        <fullName evidence="8">G-protein alpha subunit</fullName>
    </recommendedName>
</protein>
<reference evidence="6 7" key="1">
    <citation type="journal article" date="2015" name="Genome Biol.">
        <title>Comparative genomics of Steinernema reveals deeply conserved gene regulatory networks.</title>
        <authorList>
            <person name="Dillman A.R."/>
            <person name="Macchietto M."/>
            <person name="Porter C.F."/>
            <person name="Rogers A."/>
            <person name="Williams B."/>
            <person name="Antoshechkin I."/>
            <person name="Lee M.M."/>
            <person name="Goodwin Z."/>
            <person name="Lu X."/>
            <person name="Lewis E.E."/>
            <person name="Goodrich-Blair H."/>
            <person name="Stock S.P."/>
            <person name="Adams B.J."/>
            <person name="Sternberg P.W."/>
            <person name="Mortazavi A."/>
        </authorList>
    </citation>
    <scope>NUCLEOTIDE SEQUENCE [LARGE SCALE GENOMIC DNA]</scope>
    <source>
        <strain evidence="6 7">ALL</strain>
    </source>
</reference>
<keyword evidence="2 4" id="KW-0342">GTP-binding</keyword>
<dbReference type="InterPro" id="IPR001019">
    <property type="entry name" value="Gprotein_alpha_su"/>
</dbReference>
<dbReference type="EMBL" id="CM016762">
    <property type="protein sequence ID" value="TMS39721.1"/>
    <property type="molecule type" value="Genomic_DNA"/>
</dbReference>
<evidence type="ECO:0000256" key="4">
    <source>
        <dbReference type="PIRSR" id="PIRSR601019-1"/>
    </source>
</evidence>
<evidence type="ECO:0000313" key="7">
    <source>
        <dbReference type="Proteomes" id="UP000298663"/>
    </source>
</evidence>
<dbReference type="Proteomes" id="UP000298663">
    <property type="component" value="Chromosome X"/>
</dbReference>
<dbReference type="Gene3D" id="1.10.400.10">
    <property type="entry name" value="GI Alpha 1, domain 2-like"/>
    <property type="match status" value="1"/>
</dbReference>
<accession>A0A4U8V1G8</accession>